<evidence type="ECO:0000313" key="3">
    <source>
        <dbReference type="EMBL" id="KAK4309328.1"/>
    </source>
</evidence>
<dbReference type="GO" id="GO:0005886">
    <property type="term" value="C:plasma membrane"/>
    <property type="evidence" value="ECO:0007669"/>
    <property type="project" value="TreeGrafter"/>
</dbReference>
<dbReference type="EMBL" id="JAWZYT010001766">
    <property type="protein sequence ID" value="KAK4309328.1"/>
    <property type="molecule type" value="Genomic_DNA"/>
</dbReference>
<proteinExistence type="predicted"/>
<name>A0AAE1PJ41_9EUCA</name>
<dbReference type="Proteomes" id="UP001292094">
    <property type="component" value="Unassembled WGS sequence"/>
</dbReference>
<organism evidence="3 4">
    <name type="scientific">Petrolisthes manimaculis</name>
    <dbReference type="NCBI Taxonomy" id="1843537"/>
    <lineage>
        <taxon>Eukaryota</taxon>
        <taxon>Metazoa</taxon>
        <taxon>Ecdysozoa</taxon>
        <taxon>Arthropoda</taxon>
        <taxon>Crustacea</taxon>
        <taxon>Multicrustacea</taxon>
        <taxon>Malacostraca</taxon>
        <taxon>Eumalacostraca</taxon>
        <taxon>Eucarida</taxon>
        <taxon>Decapoda</taxon>
        <taxon>Pleocyemata</taxon>
        <taxon>Anomura</taxon>
        <taxon>Galatheoidea</taxon>
        <taxon>Porcellanidae</taxon>
        <taxon>Petrolisthes</taxon>
    </lineage>
</organism>
<comment type="caution">
    <text evidence="3">The sequence shown here is derived from an EMBL/GenBank/DDBJ whole genome shotgun (WGS) entry which is preliminary data.</text>
</comment>
<reference evidence="3" key="1">
    <citation type="submission" date="2023-11" db="EMBL/GenBank/DDBJ databases">
        <title>Genome assemblies of two species of porcelain crab, Petrolisthes cinctipes and Petrolisthes manimaculis (Anomura: Porcellanidae).</title>
        <authorList>
            <person name="Angst P."/>
        </authorList>
    </citation>
    <scope>NUCLEOTIDE SEQUENCE</scope>
    <source>
        <strain evidence="3">PB745_02</strain>
        <tissue evidence="3">Gill</tissue>
    </source>
</reference>
<sequence>MTPPPTPPPTPPLPTTPPTTTSPPTTPPPPTLDDADTDADAAEAEAEAEAAATTKPAAEQPAEEEPTTMENLKYYTTLTLGTTACVSSFVFMFTIPWVLDPSISTLVAKFDDVPVVCQTIHSELKYGNKNCTWTSCKHGCTTDMYECEQVHVNYMLIPFEEYNEEEEYNETMWVGHGVPLLVNIKGCGYPESVNCTVFSTNYSTVSMTFACYRSTVDPDLVITDYSWYTEVQSIITALLLPNVLCGISLGVVSYWWYPGCQKRRCQYQLPPDQEDASINTGNEDDDDDEDEEDEDEDGGDAKEPDKNDNETTDKKSKVLEEDEKELDTTINMPEE</sequence>
<dbReference type="AlphaFoldDB" id="A0AAE1PJ41"/>
<feature type="region of interest" description="Disordered" evidence="1">
    <location>
        <begin position="271"/>
        <end position="335"/>
    </location>
</feature>
<keyword evidence="2" id="KW-0472">Membrane</keyword>
<evidence type="ECO:0000313" key="4">
    <source>
        <dbReference type="Proteomes" id="UP001292094"/>
    </source>
</evidence>
<protein>
    <recommendedName>
        <fullName evidence="5">Protein tipE</fullName>
    </recommendedName>
</protein>
<dbReference type="PANTHER" id="PTHR12335:SF5">
    <property type="entry name" value="IP20336P"/>
    <property type="match status" value="1"/>
</dbReference>
<feature type="compositionally biased region" description="Basic and acidic residues" evidence="1">
    <location>
        <begin position="299"/>
        <end position="319"/>
    </location>
</feature>
<evidence type="ECO:0000256" key="2">
    <source>
        <dbReference type="SAM" id="Phobius"/>
    </source>
</evidence>
<dbReference type="InterPro" id="IPR003566">
    <property type="entry name" value="Tcell_CD5"/>
</dbReference>
<feature type="transmembrane region" description="Helical" evidence="2">
    <location>
        <begin position="234"/>
        <end position="257"/>
    </location>
</feature>
<keyword evidence="2" id="KW-1133">Transmembrane helix</keyword>
<dbReference type="PANTHER" id="PTHR12335">
    <property type="entry name" value="TIPE PROTEIN TEMPERATURE-INDUCED PARALYTIC E"/>
    <property type="match status" value="1"/>
</dbReference>
<gene>
    <name evidence="3" type="ORF">Pmani_019053</name>
</gene>
<feature type="compositionally biased region" description="Acidic residues" evidence="1">
    <location>
        <begin position="33"/>
        <end position="48"/>
    </location>
</feature>
<feature type="compositionally biased region" description="Acidic residues" evidence="1">
    <location>
        <begin position="282"/>
        <end position="298"/>
    </location>
</feature>
<dbReference type="PRINTS" id="PR01409">
    <property type="entry name" value="TCELLCD5"/>
</dbReference>
<keyword evidence="2" id="KW-0812">Transmembrane</keyword>
<dbReference type="GO" id="GO:0002028">
    <property type="term" value="P:regulation of sodium ion transport"/>
    <property type="evidence" value="ECO:0007669"/>
    <property type="project" value="TreeGrafter"/>
</dbReference>
<feature type="region of interest" description="Disordered" evidence="1">
    <location>
        <begin position="1"/>
        <end position="69"/>
    </location>
</feature>
<feature type="compositionally biased region" description="Low complexity" evidence="1">
    <location>
        <begin position="49"/>
        <end position="60"/>
    </location>
</feature>
<feature type="transmembrane region" description="Helical" evidence="2">
    <location>
        <begin position="74"/>
        <end position="99"/>
    </location>
</feature>
<keyword evidence="4" id="KW-1185">Reference proteome</keyword>
<feature type="compositionally biased region" description="Pro residues" evidence="1">
    <location>
        <begin position="1"/>
        <end position="31"/>
    </location>
</feature>
<dbReference type="GO" id="GO:0017080">
    <property type="term" value="F:sodium channel regulator activity"/>
    <property type="evidence" value="ECO:0007669"/>
    <property type="project" value="TreeGrafter"/>
</dbReference>
<dbReference type="Pfam" id="PF16972">
    <property type="entry name" value="TipE"/>
    <property type="match status" value="2"/>
</dbReference>
<evidence type="ECO:0008006" key="5">
    <source>
        <dbReference type="Google" id="ProtNLM"/>
    </source>
</evidence>
<accession>A0AAE1PJ41</accession>
<evidence type="ECO:0000256" key="1">
    <source>
        <dbReference type="SAM" id="MobiDB-lite"/>
    </source>
</evidence>
<dbReference type="InterPro" id="IPR031578">
    <property type="entry name" value="TipE"/>
</dbReference>